<dbReference type="AlphaFoldDB" id="A0A2T7B1S3"/>
<dbReference type="EMBL" id="MSAG01000029">
    <property type="protein sequence ID" value="PUX19354.1"/>
    <property type="molecule type" value="Genomic_DNA"/>
</dbReference>
<organism evidence="1">
    <name type="scientific">Cronobacter turicensis</name>
    <dbReference type="NCBI Taxonomy" id="413502"/>
    <lineage>
        <taxon>Bacteria</taxon>
        <taxon>Pseudomonadati</taxon>
        <taxon>Pseudomonadota</taxon>
        <taxon>Gammaproteobacteria</taxon>
        <taxon>Enterobacterales</taxon>
        <taxon>Enterobacteriaceae</taxon>
        <taxon>Cronobacter</taxon>
    </lineage>
</organism>
<dbReference type="InterPro" id="IPR036736">
    <property type="entry name" value="ACP-like_sf"/>
</dbReference>
<dbReference type="GeneID" id="92805794"/>
<accession>A0A2T7B1S3</accession>
<protein>
    <submittedName>
        <fullName evidence="1">Acyl carrier protein</fullName>
    </submittedName>
</protein>
<dbReference type="RefSeq" id="WP_015741689.1">
    <property type="nucleotide sequence ID" value="NZ_CP165997.1"/>
</dbReference>
<proteinExistence type="predicted"/>
<name>A0A2T7B1S3_9ENTR</name>
<comment type="caution">
    <text evidence="1">The sequence shown here is derived from an EMBL/GenBank/DDBJ whole genome shotgun (WGS) entry which is preliminary data.</text>
</comment>
<evidence type="ECO:0000313" key="1">
    <source>
        <dbReference type="EMBL" id="PUX19354.1"/>
    </source>
</evidence>
<reference evidence="1" key="1">
    <citation type="submission" date="2016-12" db="EMBL/GenBank/DDBJ databases">
        <title>Analysis of the Molecular Diversity Among Cronobacter Species Isolated from Filth Flies Using a Pan Genomic DNA Microarray.</title>
        <authorList>
            <person name="Pava-Ripoll M."/>
            <person name="Tall B."/>
            <person name="Farber J."/>
            <person name="Fanning S."/>
            <person name="Lehner A."/>
            <person name="Stephan R."/>
            <person name="Pagotto F."/>
            <person name="Iverson C."/>
            <person name="Ziobro G."/>
            <person name="Miller A."/>
            <person name="Pearson R."/>
            <person name="Yan Q."/>
            <person name="Kim M."/>
            <person name="Jeong S."/>
            <person name="Park J."/>
            <person name="Jun S."/>
            <person name="Choi H."/>
            <person name="Chung T."/>
            <person name="Yoo Y."/>
            <person name="Park E."/>
            <person name="Hwang S."/>
            <person name="Lee B."/>
            <person name="Sathyamoorthy V."/>
            <person name="Carter L."/>
            <person name="Mammel M."/>
            <person name="Jackson S."/>
            <person name="Kothary M."/>
            <person name="Patel I."/>
            <person name="Grim C."/>
            <person name="Gopinath G."/>
            <person name="Gangiredla J."/>
            <person name="Chase H."/>
        </authorList>
    </citation>
    <scope>NUCLEOTIDE SEQUENCE [LARGE SCALE GENOMIC DNA]</scope>
    <source>
        <strain evidence="1">MOD1-Sh41s</strain>
    </source>
</reference>
<dbReference type="Gene3D" id="1.10.1200.10">
    <property type="entry name" value="ACP-like"/>
    <property type="match status" value="1"/>
</dbReference>
<dbReference type="OMA" id="TPSWDSV"/>
<dbReference type="OrthoDB" id="5326335at2"/>
<gene>
    <name evidence="1" type="ORF">BS411_16840</name>
</gene>
<dbReference type="SUPFAM" id="SSF47336">
    <property type="entry name" value="ACP-like"/>
    <property type="match status" value="1"/>
</dbReference>
<sequence>MTNLAKYNTIFMETFEVPEEVLADYKYQDTPSWDSVGHMTMIAALEETFDIMMDTEDIIDFSSWQKGKEILQKYDVEIA</sequence>